<reference evidence="1 2" key="1">
    <citation type="submission" date="2016-10" db="EMBL/GenBank/DDBJ databases">
        <authorList>
            <person name="Varghese N."/>
            <person name="Submissions S."/>
        </authorList>
    </citation>
    <scope>NUCLEOTIDE SEQUENCE [LARGE SCALE GENOMIC DNA]</scope>
    <source>
        <strain evidence="1 2">DSM 24802</strain>
    </source>
</reference>
<protein>
    <submittedName>
        <fullName evidence="1">Uncharacterized protein</fullName>
    </submittedName>
</protein>
<gene>
    <name evidence="1" type="ORF">SAMN05444006_10542</name>
</gene>
<keyword evidence="2" id="KW-1185">Reference proteome</keyword>
<evidence type="ECO:0000313" key="1">
    <source>
        <dbReference type="EMBL" id="SDW59202.1"/>
    </source>
</evidence>
<comment type="caution">
    <text evidence="1">The sequence shown here is derived from an EMBL/GenBank/DDBJ whole genome shotgun (WGS) entry which is preliminary data.</text>
</comment>
<proteinExistence type="predicted"/>
<accession>A0A1H2USY8</accession>
<evidence type="ECO:0000313" key="2">
    <source>
        <dbReference type="Proteomes" id="UP000199541"/>
    </source>
</evidence>
<name>A0A1H2USY8_9RHOB</name>
<sequence length="83" mass="9278">MLSMQSLRRQWSKVKAAALSMSVRKTLTHRTRKFLAPLWKIANTSRKAAAEPTSGHGKNKIKPTGLESIICPMGRFPSLKSRT</sequence>
<organism evidence="1 2">
    <name type="scientific">Allgaiera indica</name>
    <dbReference type="NCBI Taxonomy" id="765699"/>
    <lineage>
        <taxon>Bacteria</taxon>
        <taxon>Pseudomonadati</taxon>
        <taxon>Pseudomonadota</taxon>
        <taxon>Alphaproteobacteria</taxon>
        <taxon>Rhodobacterales</taxon>
        <taxon>Paracoccaceae</taxon>
        <taxon>Allgaiera</taxon>
    </lineage>
</organism>
<dbReference type="EMBL" id="FNOB01000005">
    <property type="protein sequence ID" value="SDW59202.1"/>
    <property type="molecule type" value="Genomic_DNA"/>
</dbReference>
<dbReference type="Proteomes" id="UP000199541">
    <property type="component" value="Unassembled WGS sequence"/>
</dbReference>